<dbReference type="PANTHER" id="PTHR11238">
    <property type="entry name" value="PROMININ ISOFORM D-RELATED"/>
    <property type="match status" value="1"/>
</dbReference>
<evidence type="ECO:0000256" key="1">
    <source>
        <dbReference type="SAM" id="Phobius"/>
    </source>
</evidence>
<sequence>GSCKHTLFYNSIEPVSIDPSSEIAEGFINLISNHIPTDVNNEIGSFLFDRYLFSNAAYDLLISQPSFLVLFWLGIILSLLSIVGAVLVIFPCTRNWNTKKLSSHAMSMTGTVLAVLSLVFILIGTALYLIPIFYPYPHQYSIKSEISSIKDNIGIFLNTGDQNGCFARDAFDPILTQTKALPEKVIVDFENDTGLEDAASVNYTIFGSALTDSTVQLDKIITDLETAAQVDAIIKDQKALDEVNDAITAYQTIKQLISTWGLPNDLNSYGKQVLTFQTNIEQIIRNTVNPASNTATSNINDVYYSVMRTIDGVRNAMGMTGVLIENVGNQMNHATDNLETEYEGSDDWLRLMKDVLVILLLFAAISAIMAIVFGSLYLTKKSMEPSGKSSCVLFTFGFIVLVLTSLVIAPTLFIMTYGYSAQASCQPFFYDTNLKGLQTMGHRLPTFPIPAMNGGSVNTTFADVMLTCMRQSDTTFFGAAANGHLVIYQDVMETALNYTQVFNQFKQSMNSTTIQPINKLDHDNIWNATYIITAPHDLSRANAVAAATISPIVQEIAKWQNDIQPTIMGIRRVCTDTDGLLDEYSIKSKINQETESSLRTINTAMGNAANNLYTSLYHSGEPCSKLTQSYADAGDLGCKGTPIVWEGQGLWPAASLAGIFFVPLALSLLCIGNAFRHGKQLAVKPVTAASPPLPDAHSQKVAVPAARAEAATVAAPVVPIRVASKNELQWQPAPQGYIPPVQQQQSIQPQFVDPLSFPAAPPTTGAVAYRGGPLPSGYYAGHPPAGYP</sequence>
<evidence type="ECO:0000313" key="3">
    <source>
        <dbReference type="Proteomes" id="UP001432027"/>
    </source>
</evidence>
<feature type="transmembrane region" description="Helical" evidence="1">
    <location>
        <begin position="111"/>
        <end position="134"/>
    </location>
</feature>
<name>A0AAV5SHI9_9BILA</name>
<dbReference type="PANTHER" id="PTHR11238:SF9">
    <property type="entry name" value="PROMININ, ISOFORM D"/>
    <property type="match status" value="1"/>
</dbReference>
<comment type="caution">
    <text evidence="2">The sequence shown here is derived from an EMBL/GenBank/DDBJ whole genome shotgun (WGS) entry which is preliminary data.</text>
</comment>
<accession>A0AAV5SHI9</accession>
<evidence type="ECO:0000313" key="2">
    <source>
        <dbReference type="EMBL" id="GMS81925.1"/>
    </source>
</evidence>
<keyword evidence="1" id="KW-0812">Transmembrane</keyword>
<feature type="non-terminal residue" evidence="2">
    <location>
        <position position="1"/>
    </location>
</feature>
<gene>
    <name evidence="2" type="ORF">PENTCL1PPCAC_4100</name>
</gene>
<feature type="transmembrane region" description="Helical" evidence="1">
    <location>
        <begin position="649"/>
        <end position="671"/>
    </location>
</feature>
<feature type="transmembrane region" description="Helical" evidence="1">
    <location>
        <begin position="391"/>
        <end position="419"/>
    </location>
</feature>
<dbReference type="Proteomes" id="UP001432027">
    <property type="component" value="Unassembled WGS sequence"/>
</dbReference>
<keyword evidence="1" id="KW-0472">Membrane</keyword>
<keyword evidence="1" id="KW-1133">Transmembrane helix</keyword>
<proteinExistence type="predicted"/>
<evidence type="ECO:0008006" key="4">
    <source>
        <dbReference type="Google" id="ProtNLM"/>
    </source>
</evidence>
<keyword evidence="3" id="KW-1185">Reference proteome</keyword>
<reference evidence="2" key="1">
    <citation type="submission" date="2023-10" db="EMBL/GenBank/DDBJ databases">
        <title>Genome assembly of Pristionchus species.</title>
        <authorList>
            <person name="Yoshida K."/>
            <person name="Sommer R.J."/>
        </authorList>
    </citation>
    <scope>NUCLEOTIDE SEQUENCE</scope>
    <source>
        <strain evidence="2">RS0144</strain>
    </source>
</reference>
<dbReference type="AlphaFoldDB" id="A0AAV5SHI9"/>
<protein>
    <recommendedName>
        <fullName evidence="4">Protein tweety homolog</fullName>
    </recommendedName>
</protein>
<feature type="transmembrane region" description="Helical" evidence="1">
    <location>
        <begin position="67"/>
        <end position="90"/>
    </location>
</feature>
<organism evidence="2 3">
    <name type="scientific">Pristionchus entomophagus</name>
    <dbReference type="NCBI Taxonomy" id="358040"/>
    <lineage>
        <taxon>Eukaryota</taxon>
        <taxon>Metazoa</taxon>
        <taxon>Ecdysozoa</taxon>
        <taxon>Nematoda</taxon>
        <taxon>Chromadorea</taxon>
        <taxon>Rhabditida</taxon>
        <taxon>Rhabditina</taxon>
        <taxon>Diplogasteromorpha</taxon>
        <taxon>Diplogasteroidea</taxon>
        <taxon>Neodiplogasteridae</taxon>
        <taxon>Pristionchus</taxon>
    </lineage>
</organism>
<dbReference type="EMBL" id="BTSX01000001">
    <property type="protein sequence ID" value="GMS81925.1"/>
    <property type="molecule type" value="Genomic_DNA"/>
</dbReference>
<feature type="transmembrane region" description="Helical" evidence="1">
    <location>
        <begin position="355"/>
        <end position="379"/>
    </location>
</feature>